<protein>
    <submittedName>
        <fullName evidence="1">Uncharacterized protein</fullName>
    </submittedName>
</protein>
<dbReference type="EMBL" id="GBRH01245170">
    <property type="protein sequence ID" value="JAD52725.1"/>
    <property type="molecule type" value="Transcribed_RNA"/>
</dbReference>
<proteinExistence type="predicted"/>
<dbReference type="AlphaFoldDB" id="A0A0A9AUZ2"/>
<sequence>MKSAKVQMVIYTFCIFSSHSTP</sequence>
<reference evidence="1" key="2">
    <citation type="journal article" date="2015" name="Data Brief">
        <title>Shoot transcriptome of the giant reed, Arundo donax.</title>
        <authorList>
            <person name="Barrero R.A."/>
            <person name="Guerrero F.D."/>
            <person name="Moolhuijzen P."/>
            <person name="Goolsby J.A."/>
            <person name="Tidwell J."/>
            <person name="Bellgard S.E."/>
            <person name="Bellgard M.I."/>
        </authorList>
    </citation>
    <scope>NUCLEOTIDE SEQUENCE</scope>
    <source>
        <tissue evidence="1">Shoot tissue taken approximately 20 cm above the soil surface</tissue>
    </source>
</reference>
<name>A0A0A9AUZ2_ARUDO</name>
<accession>A0A0A9AUZ2</accession>
<evidence type="ECO:0000313" key="1">
    <source>
        <dbReference type="EMBL" id="JAD52725.1"/>
    </source>
</evidence>
<organism evidence="1">
    <name type="scientific">Arundo donax</name>
    <name type="common">Giant reed</name>
    <name type="synonym">Donax arundinaceus</name>
    <dbReference type="NCBI Taxonomy" id="35708"/>
    <lineage>
        <taxon>Eukaryota</taxon>
        <taxon>Viridiplantae</taxon>
        <taxon>Streptophyta</taxon>
        <taxon>Embryophyta</taxon>
        <taxon>Tracheophyta</taxon>
        <taxon>Spermatophyta</taxon>
        <taxon>Magnoliopsida</taxon>
        <taxon>Liliopsida</taxon>
        <taxon>Poales</taxon>
        <taxon>Poaceae</taxon>
        <taxon>PACMAD clade</taxon>
        <taxon>Arundinoideae</taxon>
        <taxon>Arundineae</taxon>
        <taxon>Arundo</taxon>
    </lineage>
</organism>
<reference evidence="1" key="1">
    <citation type="submission" date="2014-09" db="EMBL/GenBank/DDBJ databases">
        <authorList>
            <person name="Magalhaes I.L.F."/>
            <person name="Oliveira U."/>
            <person name="Santos F.R."/>
            <person name="Vidigal T.H.D.A."/>
            <person name="Brescovit A.D."/>
            <person name="Santos A.J."/>
        </authorList>
    </citation>
    <scope>NUCLEOTIDE SEQUENCE</scope>
    <source>
        <tissue evidence="1">Shoot tissue taken approximately 20 cm above the soil surface</tissue>
    </source>
</reference>